<protein>
    <submittedName>
        <fullName evidence="1">Uncharacterized protein</fullName>
    </submittedName>
</protein>
<dbReference type="RefSeq" id="XP_001794918.1">
    <property type="nucleotide sequence ID" value="XM_001794866.1"/>
</dbReference>
<evidence type="ECO:0000313" key="1">
    <source>
        <dbReference type="EMBL" id="EAT88261.1"/>
    </source>
</evidence>
<sequence length="40" mass="4539">MTELSQPKVAASECKCDRDAISQRNQLSSPLLRLPPERRN</sequence>
<organism evidence="1 2">
    <name type="scientific">Phaeosphaeria nodorum (strain SN15 / ATCC MYA-4574 / FGSC 10173)</name>
    <name type="common">Glume blotch fungus</name>
    <name type="synonym">Parastagonospora nodorum</name>
    <dbReference type="NCBI Taxonomy" id="321614"/>
    <lineage>
        <taxon>Eukaryota</taxon>
        <taxon>Fungi</taxon>
        <taxon>Dikarya</taxon>
        <taxon>Ascomycota</taxon>
        <taxon>Pezizomycotina</taxon>
        <taxon>Dothideomycetes</taxon>
        <taxon>Pleosporomycetidae</taxon>
        <taxon>Pleosporales</taxon>
        <taxon>Pleosporineae</taxon>
        <taxon>Phaeosphaeriaceae</taxon>
        <taxon>Parastagonospora</taxon>
    </lineage>
</organism>
<dbReference type="InParanoid" id="Q0UUR3"/>
<evidence type="ECO:0000313" key="2">
    <source>
        <dbReference type="Proteomes" id="UP000001055"/>
    </source>
</evidence>
<dbReference type="KEGG" id="pno:SNOG_04501"/>
<dbReference type="Proteomes" id="UP000001055">
    <property type="component" value="Unassembled WGS sequence"/>
</dbReference>
<name>Q0UUR3_PHANO</name>
<accession>Q0UUR3</accession>
<dbReference type="EMBL" id="CH445330">
    <property type="protein sequence ID" value="EAT88261.1"/>
    <property type="molecule type" value="Genomic_DNA"/>
</dbReference>
<reference evidence="2" key="1">
    <citation type="journal article" date="2007" name="Plant Cell">
        <title>Dothideomycete-plant interactions illuminated by genome sequencing and EST analysis of the wheat pathogen Stagonospora nodorum.</title>
        <authorList>
            <person name="Hane J.K."/>
            <person name="Lowe R.G."/>
            <person name="Solomon P.S."/>
            <person name="Tan K.C."/>
            <person name="Schoch C.L."/>
            <person name="Spatafora J.W."/>
            <person name="Crous P.W."/>
            <person name="Kodira C."/>
            <person name="Birren B.W."/>
            <person name="Galagan J.E."/>
            <person name="Torriani S.F."/>
            <person name="McDonald B.A."/>
            <person name="Oliver R.P."/>
        </authorList>
    </citation>
    <scope>NUCLEOTIDE SEQUENCE [LARGE SCALE GENOMIC DNA]</scope>
    <source>
        <strain evidence="2">SN15 / ATCC MYA-4574 / FGSC 10173</strain>
    </source>
</reference>
<dbReference type="AlphaFoldDB" id="Q0UUR3"/>
<gene>
    <name evidence="1" type="ORF">SNOG_04501</name>
</gene>
<dbReference type="GeneID" id="5971786"/>
<proteinExistence type="predicted"/>